<dbReference type="RefSeq" id="WP_109061029.1">
    <property type="nucleotide sequence ID" value="NZ_QETA01000001.1"/>
</dbReference>
<dbReference type="Pfam" id="PF00702">
    <property type="entry name" value="Hydrolase"/>
    <property type="match status" value="1"/>
</dbReference>
<dbReference type="SUPFAM" id="SSF56784">
    <property type="entry name" value="HAD-like"/>
    <property type="match status" value="1"/>
</dbReference>
<dbReference type="EMBL" id="QETA01000001">
    <property type="protein sequence ID" value="PWF25622.1"/>
    <property type="molecule type" value="Genomic_DNA"/>
</dbReference>
<dbReference type="PROSITE" id="PS50846">
    <property type="entry name" value="HMA_2"/>
    <property type="match status" value="1"/>
</dbReference>
<dbReference type="FunFam" id="2.70.150.10:FF:000020">
    <property type="entry name" value="Copper-exporting P-type ATPase A"/>
    <property type="match status" value="1"/>
</dbReference>
<feature type="transmembrane region" description="Helical" evidence="14">
    <location>
        <begin position="361"/>
        <end position="383"/>
    </location>
</feature>
<comment type="similarity">
    <text evidence="2 14">Belongs to the cation transport ATPase (P-type) (TC 3.A.3) family. Type IB subfamily.</text>
</comment>
<feature type="transmembrane region" description="Helical" evidence="14">
    <location>
        <begin position="706"/>
        <end position="725"/>
    </location>
</feature>
<dbReference type="InterPro" id="IPR001757">
    <property type="entry name" value="P_typ_ATPase"/>
</dbReference>
<evidence type="ECO:0000256" key="2">
    <source>
        <dbReference type="ARBA" id="ARBA00006024"/>
    </source>
</evidence>
<dbReference type="SFLD" id="SFLDG00002">
    <property type="entry name" value="C1.7:_P-type_atpase_like"/>
    <property type="match status" value="1"/>
</dbReference>
<organism evidence="16 17">
    <name type="scientific">Corticimicrobacter populi</name>
    <dbReference type="NCBI Taxonomy" id="2175229"/>
    <lineage>
        <taxon>Bacteria</taxon>
        <taxon>Pseudomonadati</taxon>
        <taxon>Pseudomonadota</taxon>
        <taxon>Betaproteobacteria</taxon>
        <taxon>Burkholderiales</taxon>
        <taxon>Alcaligenaceae</taxon>
        <taxon>Corticimicrobacter</taxon>
    </lineage>
</organism>
<dbReference type="SFLD" id="SFLDS00003">
    <property type="entry name" value="Haloacid_Dehalogenase"/>
    <property type="match status" value="1"/>
</dbReference>
<feature type="transmembrane region" description="Helical" evidence="14">
    <location>
        <begin position="731"/>
        <end position="753"/>
    </location>
</feature>
<evidence type="ECO:0000313" key="16">
    <source>
        <dbReference type="EMBL" id="PWF25622.1"/>
    </source>
</evidence>
<dbReference type="SUPFAM" id="SSF55008">
    <property type="entry name" value="HMA, heavy metal-associated domain"/>
    <property type="match status" value="1"/>
</dbReference>
<dbReference type="GO" id="GO:0005886">
    <property type="term" value="C:plasma membrane"/>
    <property type="evidence" value="ECO:0007669"/>
    <property type="project" value="UniProtKB-SubCell"/>
</dbReference>
<evidence type="ECO:0000256" key="1">
    <source>
        <dbReference type="ARBA" id="ARBA00004651"/>
    </source>
</evidence>
<dbReference type="Pfam" id="PF00403">
    <property type="entry name" value="HMA"/>
    <property type="match status" value="1"/>
</dbReference>
<dbReference type="InterPro" id="IPR044492">
    <property type="entry name" value="P_typ_ATPase_HD_dom"/>
</dbReference>
<feature type="domain" description="HMA" evidence="15">
    <location>
        <begin position="14"/>
        <end position="80"/>
    </location>
</feature>
<dbReference type="InterPro" id="IPR023299">
    <property type="entry name" value="ATPase_P-typ_cyto_dom_N"/>
</dbReference>
<evidence type="ECO:0000256" key="9">
    <source>
        <dbReference type="ARBA" id="ARBA00022840"/>
    </source>
</evidence>
<dbReference type="InterPro" id="IPR006121">
    <property type="entry name" value="HMA_dom"/>
</dbReference>
<keyword evidence="4" id="KW-0813">Transport</keyword>
<dbReference type="GO" id="GO:0060003">
    <property type="term" value="P:copper ion export"/>
    <property type="evidence" value="ECO:0007669"/>
    <property type="project" value="UniProtKB-ARBA"/>
</dbReference>
<dbReference type="GO" id="GO:0005524">
    <property type="term" value="F:ATP binding"/>
    <property type="evidence" value="ECO:0007669"/>
    <property type="project" value="UniProtKB-UniRule"/>
</dbReference>
<dbReference type="Proteomes" id="UP000245212">
    <property type="component" value="Unassembled WGS sequence"/>
</dbReference>
<comment type="caution">
    <text evidence="16">The sequence shown here is derived from an EMBL/GenBank/DDBJ whole genome shotgun (WGS) entry which is preliminary data.</text>
</comment>
<keyword evidence="9 14" id="KW-0067">ATP-binding</keyword>
<dbReference type="FunFam" id="3.30.70.100:FF:000005">
    <property type="entry name" value="Copper-exporting P-type ATPase A"/>
    <property type="match status" value="1"/>
</dbReference>
<keyword evidence="11 14" id="KW-1133">Transmembrane helix</keyword>
<reference evidence="17" key="1">
    <citation type="submission" date="2018-05" db="EMBL/GenBank/DDBJ databases">
        <authorList>
            <person name="Li Y."/>
        </authorList>
    </citation>
    <scope>NUCLEOTIDE SEQUENCE [LARGE SCALE GENOMIC DNA]</scope>
    <source>
        <strain evidence="17">3d-2-2</strain>
    </source>
</reference>
<dbReference type="Gene3D" id="3.40.1110.10">
    <property type="entry name" value="Calcium-transporting ATPase, cytoplasmic domain N"/>
    <property type="match status" value="1"/>
</dbReference>
<evidence type="ECO:0000256" key="5">
    <source>
        <dbReference type="ARBA" id="ARBA00022475"/>
    </source>
</evidence>
<evidence type="ECO:0000256" key="11">
    <source>
        <dbReference type="ARBA" id="ARBA00022989"/>
    </source>
</evidence>
<dbReference type="Gene3D" id="3.30.70.100">
    <property type="match status" value="1"/>
</dbReference>
<dbReference type="AlphaFoldDB" id="A0A2V1K9J2"/>
<evidence type="ECO:0000256" key="12">
    <source>
        <dbReference type="ARBA" id="ARBA00023065"/>
    </source>
</evidence>
<feature type="transmembrane region" description="Helical" evidence="14">
    <location>
        <begin position="209"/>
        <end position="227"/>
    </location>
</feature>
<keyword evidence="6 14" id="KW-0812">Transmembrane</keyword>
<dbReference type="InterPro" id="IPR027256">
    <property type="entry name" value="P-typ_ATPase_IB"/>
</dbReference>
<dbReference type="GO" id="GO:0055070">
    <property type="term" value="P:copper ion homeostasis"/>
    <property type="evidence" value="ECO:0007669"/>
    <property type="project" value="TreeGrafter"/>
</dbReference>
<keyword evidence="5 14" id="KW-1003">Cell membrane</keyword>
<keyword evidence="10" id="KW-1278">Translocase</keyword>
<dbReference type="SUPFAM" id="SSF81665">
    <property type="entry name" value="Calcium ATPase, transmembrane domain M"/>
    <property type="match status" value="1"/>
</dbReference>
<dbReference type="InterPro" id="IPR008250">
    <property type="entry name" value="ATPase_P-typ_transduc_dom_A_sf"/>
</dbReference>
<feature type="transmembrane region" description="Helical" evidence="14">
    <location>
        <begin position="106"/>
        <end position="124"/>
    </location>
</feature>
<evidence type="ECO:0000256" key="3">
    <source>
        <dbReference type="ARBA" id="ARBA00012517"/>
    </source>
</evidence>
<sequence length="760" mass="80482">MTSSPEDSAAGAPQTLELAVSDMSCAACVNRVQKAIRAAPGVQQANVNLATERAWIAFDPGQTSPQALAELVTGIGYPAEPVVDAREQAQRQAQHKREAFLRLQHTFLIALLLTLPVFILEMGAHLIPGWHHWIEDTLGQTRNWLLQFVLTTLVMVWPGRDFYRLGFPALLRGSPDMNSLVALGSASAWLYSVVATFMPDWLPDSARHVYFEAAAVIVTLILLGRLLEARAKGRTGAAIKRLIGLQPRTARVLRDGQEQDIDIALVLPGDLVRVRPGEKVPTDGTITEGGSYVDESMITGEPVPVQRTVGQPVVGGTLNTTGSFTLSVTHTGRDTVLARIIGMVETAQGARLPIQALVDTVTGWFVPVVIGLALLTFALWWWLGPEPALTLALVNAVAVLIIACPCAMGLATPTSIMVGTGRAADMGILFRQGDALQGLSRVDVVAFDKTGTLTLGKPVLTDLEPAAGYSREQVLALAAAVQQHSEHPIAQAIVAAAQQDGLSLPEVSGFEAVTGAGVQAQTQGQCLRIGSAAFMEQHGIALPPTMLARLQDWGQTGRTPVFMALDQTAVAAIAVADPIKESAARAIEALHRQGVRSVMITGDNRHTAQAVARQLGIDDVHPETLPDGKVAVLQALHERGLKTAFVGDGINDAPALATADIGIAIGTGTDVAIESAAVVLMSDDLHGVPDAIALSRATLRNIHQNLFWAFAYNTALIPVAAGALYPAWGILLSPVFAAGAMALSSVFVVSNALRLKGYRP</sequence>
<feature type="transmembrane region" description="Helical" evidence="14">
    <location>
        <begin position="180"/>
        <end position="197"/>
    </location>
</feature>
<dbReference type="InterPro" id="IPR023298">
    <property type="entry name" value="ATPase_P-typ_TM_dom_sf"/>
</dbReference>
<dbReference type="NCBIfam" id="TIGR01511">
    <property type="entry name" value="ATPase-IB1_Cu"/>
    <property type="match status" value="1"/>
</dbReference>
<evidence type="ECO:0000256" key="4">
    <source>
        <dbReference type="ARBA" id="ARBA00022448"/>
    </source>
</evidence>
<dbReference type="CDD" id="cd02094">
    <property type="entry name" value="P-type_ATPase_Cu-like"/>
    <property type="match status" value="1"/>
</dbReference>
<feature type="transmembrane region" description="Helical" evidence="14">
    <location>
        <begin position="389"/>
        <end position="412"/>
    </location>
</feature>
<keyword evidence="13 14" id="KW-0472">Membrane</keyword>
<dbReference type="InterPro" id="IPR036412">
    <property type="entry name" value="HAD-like_sf"/>
</dbReference>
<evidence type="ECO:0000256" key="7">
    <source>
        <dbReference type="ARBA" id="ARBA00022723"/>
    </source>
</evidence>
<evidence type="ECO:0000256" key="8">
    <source>
        <dbReference type="ARBA" id="ARBA00022741"/>
    </source>
</evidence>
<evidence type="ECO:0000259" key="15">
    <source>
        <dbReference type="PROSITE" id="PS50846"/>
    </source>
</evidence>
<keyword evidence="8 14" id="KW-0547">Nucleotide-binding</keyword>
<dbReference type="PRINTS" id="PR00943">
    <property type="entry name" value="CUATPASE"/>
</dbReference>
<dbReference type="InterPro" id="IPR017969">
    <property type="entry name" value="Heavy-metal-associated_CS"/>
</dbReference>
<dbReference type="InterPro" id="IPR036163">
    <property type="entry name" value="HMA_dom_sf"/>
</dbReference>
<dbReference type="PANTHER" id="PTHR43520:SF8">
    <property type="entry name" value="P-TYPE CU(+) TRANSPORTER"/>
    <property type="match status" value="1"/>
</dbReference>
<evidence type="ECO:0000256" key="13">
    <source>
        <dbReference type="ARBA" id="ARBA00023136"/>
    </source>
</evidence>
<evidence type="ECO:0000256" key="6">
    <source>
        <dbReference type="ARBA" id="ARBA00022692"/>
    </source>
</evidence>
<keyword evidence="12" id="KW-0406">Ion transport</keyword>
<proteinExistence type="inferred from homology"/>
<name>A0A2V1K9J2_9BURK</name>
<evidence type="ECO:0000313" key="17">
    <source>
        <dbReference type="Proteomes" id="UP000245212"/>
    </source>
</evidence>
<dbReference type="SFLD" id="SFLDF00027">
    <property type="entry name" value="p-type_atpase"/>
    <property type="match status" value="1"/>
</dbReference>
<protein>
    <recommendedName>
        <fullName evidence="3">P-type Cu(+) transporter</fullName>
        <ecNumber evidence="3">7.2.2.8</ecNumber>
    </recommendedName>
</protein>
<evidence type="ECO:0000256" key="14">
    <source>
        <dbReference type="RuleBase" id="RU362081"/>
    </source>
</evidence>
<dbReference type="GO" id="GO:0005507">
    <property type="term" value="F:copper ion binding"/>
    <property type="evidence" value="ECO:0007669"/>
    <property type="project" value="TreeGrafter"/>
</dbReference>
<dbReference type="SUPFAM" id="SSF81653">
    <property type="entry name" value="Calcium ATPase, transduction domain A"/>
    <property type="match status" value="1"/>
</dbReference>
<dbReference type="GO" id="GO:0140581">
    <property type="term" value="F:P-type monovalent copper transporter activity"/>
    <property type="evidence" value="ECO:0007669"/>
    <property type="project" value="UniProtKB-EC"/>
</dbReference>
<dbReference type="Gene3D" id="3.40.50.1000">
    <property type="entry name" value="HAD superfamily/HAD-like"/>
    <property type="match status" value="1"/>
</dbReference>
<gene>
    <name evidence="16" type="ORF">DD235_04870</name>
</gene>
<dbReference type="PROSITE" id="PS01047">
    <property type="entry name" value="HMA_1"/>
    <property type="match status" value="1"/>
</dbReference>
<dbReference type="PANTHER" id="PTHR43520">
    <property type="entry name" value="ATP7, ISOFORM B"/>
    <property type="match status" value="1"/>
</dbReference>
<dbReference type="PROSITE" id="PS00154">
    <property type="entry name" value="ATPASE_E1_E2"/>
    <property type="match status" value="1"/>
</dbReference>
<dbReference type="GO" id="GO:0043682">
    <property type="term" value="F:P-type divalent copper transporter activity"/>
    <property type="evidence" value="ECO:0007669"/>
    <property type="project" value="TreeGrafter"/>
</dbReference>
<dbReference type="NCBIfam" id="TIGR01494">
    <property type="entry name" value="ATPase_P-type"/>
    <property type="match status" value="1"/>
</dbReference>
<keyword evidence="7 14" id="KW-0479">Metal-binding</keyword>
<dbReference type="NCBIfam" id="TIGR01525">
    <property type="entry name" value="ATPase-IB_hvy"/>
    <property type="match status" value="1"/>
</dbReference>
<dbReference type="Gene3D" id="2.70.150.10">
    <property type="entry name" value="Calcium-transporting ATPase, cytoplasmic transduction domain A"/>
    <property type="match status" value="1"/>
</dbReference>
<dbReference type="Pfam" id="PF00122">
    <property type="entry name" value="E1-E2_ATPase"/>
    <property type="match status" value="1"/>
</dbReference>
<feature type="transmembrane region" description="Helical" evidence="14">
    <location>
        <begin position="144"/>
        <end position="159"/>
    </location>
</feature>
<dbReference type="InterPro" id="IPR059000">
    <property type="entry name" value="ATPase_P-type_domA"/>
</dbReference>
<comment type="subcellular location">
    <subcellularLocation>
        <location evidence="1">Cell membrane</location>
        <topology evidence="1">Multi-pass membrane protein</topology>
    </subcellularLocation>
</comment>
<evidence type="ECO:0000256" key="10">
    <source>
        <dbReference type="ARBA" id="ARBA00022967"/>
    </source>
</evidence>
<dbReference type="EC" id="7.2.2.8" evidence="3"/>
<dbReference type="GO" id="GO:0016887">
    <property type="term" value="F:ATP hydrolysis activity"/>
    <property type="evidence" value="ECO:0007669"/>
    <property type="project" value="InterPro"/>
</dbReference>
<keyword evidence="17" id="KW-1185">Reference proteome</keyword>
<dbReference type="PRINTS" id="PR00119">
    <property type="entry name" value="CATATPASE"/>
</dbReference>
<dbReference type="CDD" id="cd00371">
    <property type="entry name" value="HMA"/>
    <property type="match status" value="1"/>
</dbReference>
<dbReference type="InterPro" id="IPR018303">
    <property type="entry name" value="ATPase_P-typ_P_site"/>
</dbReference>
<dbReference type="InterPro" id="IPR023214">
    <property type="entry name" value="HAD_sf"/>
</dbReference>
<accession>A0A2V1K9J2</accession>